<feature type="transmembrane region" description="Helical" evidence="1">
    <location>
        <begin position="81"/>
        <end position="101"/>
    </location>
</feature>
<keyword evidence="1" id="KW-1133">Transmembrane helix</keyword>
<organism evidence="2">
    <name type="scientific">viral metagenome</name>
    <dbReference type="NCBI Taxonomy" id="1070528"/>
    <lineage>
        <taxon>unclassified sequences</taxon>
        <taxon>metagenomes</taxon>
        <taxon>organismal metagenomes</taxon>
    </lineage>
</organism>
<protein>
    <recommendedName>
        <fullName evidence="3">Hint domain-containing protein</fullName>
    </recommendedName>
</protein>
<name>A0A6C0DUC2_9ZZZZ</name>
<feature type="transmembrane region" description="Helical" evidence="1">
    <location>
        <begin position="146"/>
        <end position="168"/>
    </location>
</feature>
<accession>A0A6C0DUC2</accession>
<evidence type="ECO:0000256" key="1">
    <source>
        <dbReference type="SAM" id="Phobius"/>
    </source>
</evidence>
<keyword evidence="1" id="KW-0812">Transmembrane</keyword>
<proteinExistence type="predicted"/>
<evidence type="ECO:0008006" key="3">
    <source>
        <dbReference type="Google" id="ProtNLM"/>
    </source>
</evidence>
<evidence type="ECO:0000313" key="2">
    <source>
        <dbReference type="EMBL" id="QHT20214.1"/>
    </source>
</evidence>
<reference evidence="2" key="1">
    <citation type="journal article" date="2020" name="Nature">
        <title>Giant virus diversity and host interactions through global metagenomics.</title>
        <authorList>
            <person name="Schulz F."/>
            <person name="Roux S."/>
            <person name="Paez-Espino D."/>
            <person name="Jungbluth S."/>
            <person name="Walsh D.A."/>
            <person name="Denef V.J."/>
            <person name="McMahon K.D."/>
            <person name="Konstantinidis K.T."/>
            <person name="Eloe-Fadrosh E.A."/>
            <person name="Kyrpides N.C."/>
            <person name="Woyke T."/>
        </authorList>
    </citation>
    <scope>NUCLEOTIDE SEQUENCE</scope>
    <source>
        <strain evidence="2">GVMAG-M-3300023174-60</strain>
    </source>
</reference>
<sequence>MEEHQLWSFSNALFFVILFIIIVFVAVFGASKLFDIKNIKKNWATERCSPMIMPFASLFGHNAKDNFEFCMGKIFSTHSMPFLGSIGTIFSSFTDLLHMIFDSISSLRNIIASLGGGINVIFQEFTERISNFFFKLRVSAIQIKSLIGRMYAILFSVMYMGLSGITGMTSFTNTFLFSFLDTFCFPGETKINIVGKGDIPIKDVKIGDVISQSNSTVTATFRFFSKGQPMVKLGSVTVSTNHYVLYSGHYIKAGEHPDAVHIGGWDSDEPLYCLNTRDNKIIIDGIEFLDYDETSEGDKDTMNFIEGRVNSSDVDKNYKFTEYCPAVCEDTLIRTVSEVKVAKDIKIGDKLVTGSEVVGLIRRVVNEICILPSGNIVTAGTLFWNSTNNKWERMGDKYEIVNENREMVSFVVVPNSQIELEDGLRIRDYMELCSPDSEMYYSKRLETHNSKSYLIHNK</sequence>
<dbReference type="AlphaFoldDB" id="A0A6C0DUC2"/>
<feature type="transmembrane region" description="Helical" evidence="1">
    <location>
        <begin position="12"/>
        <end position="31"/>
    </location>
</feature>
<keyword evidence="1" id="KW-0472">Membrane</keyword>
<dbReference type="EMBL" id="MN739677">
    <property type="protein sequence ID" value="QHT20214.1"/>
    <property type="molecule type" value="Genomic_DNA"/>
</dbReference>